<organism evidence="1 2">
    <name type="scientific">Caenorhabditis japonica</name>
    <dbReference type="NCBI Taxonomy" id="281687"/>
    <lineage>
        <taxon>Eukaryota</taxon>
        <taxon>Metazoa</taxon>
        <taxon>Ecdysozoa</taxon>
        <taxon>Nematoda</taxon>
        <taxon>Chromadorea</taxon>
        <taxon>Rhabditida</taxon>
        <taxon>Rhabditina</taxon>
        <taxon>Rhabditomorpha</taxon>
        <taxon>Rhabditoidea</taxon>
        <taxon>Rhabditidae</taxon>
        <taxon>Peloderinae</taxon>
        <taxon>Caenorhabditis</taxon>
    </lineage>
</organism>
<reference evidence="1" key="2">
    <citation type="submission" date="2022-06" db="UniProtKB">
        <authorList>
            <consortium name="EnsemblMetazoa"/>
        </authorList>
    </citation>
    <scope>IDENTIFICATION</scope>
    <source>
        <strain evidence="1">DF5081</strain>
    </source>
</reference>
<dbReference type="AlphaFoldDB" id="A0A8R1ES95"/>
<sequence length="70" mass="7637">MQTAETCVSFQLVTSHLLPPVRLVSVFRGTNDEKEKSKTANCCAEIMNYANMGQMGDISHLVCLLSGTCI</sequence>
<evidence type="ECO:0000313" key="1">
    <source>
        <dbReference type="EnsemblMetazoa" id="CJA41714.1"/>
    </source>
</evidence>
<name>A0A8R1ES95_CAEJA</name>
<keyword evidence="2" id="KW-1185">Reference proteome</keyword>
<dbReference type="EnsemblMetazoa" id="CJA41714.1">
    <property type="protein sequence ID" value="CJA41714.1"/>
    <property type="gene ID" value="WBGene00217562"/>
</dbReference>
<evidence type="ECO:0000313" key="2">
    <source>
        <dbReference type="Proteomes" id="UP000005237"/>
    </source>
</evidence>
<reference evidence="2" key="1">
    <citation type="submission" date="2010-08" db="EMBL/GenBank/DDBJ databases">
        <authorList>
            <consortium name="Caenorhabditis japonica Sequencing Consortium"/>
            <person name="Wilson R.K."/>
        </authorList>
    </citation>
    <scope>NUCLEOTIDE SEQUENCE [LARGE SCALE GENOMIC DNA]</scope>
    <source>
        <strain evidence="2">DF5081</strain>
    </source>
</reference>
<protein>
    <submittedName>
        <fullName evidence="1">Uncharacterized protein</fullName>
    </submittedName>
</protein>
<dbReference type="Proteomes" id="UP000005237">
    <property type="component" value="Unassembled WGS sequence"/>
</dbReference>
<proteinExistence type="predicted"/>
<accession>A0A8R1ES95</accession>